<dbReference type="AlphaFoldDB" id="A0A660L0A2"/>
<dbReference type="RefSeq" id="WP_121253930.1">
    <property type="nucleotide sequence ID" value="NZ_RBIL01000002.1"/>
</dbReference>
<accession>A0A660L0A2</accession>
<keyword evidence="2" id="KW-0808">Transferase</keyword>
<gene>
    <name evidence="2" type="ORF">C8N24_4322</name>
</gene>
<comment type="caution">
    <text evidence="2">The sequence shown here is derived from an EMBL/GenBank/DDBJ whole genome shotgun (WGS) entry which is preliminary data.</text>
</comment>
<dbReference type="InterPro" id="IPR000182">
    <property type="entry name" value="GNAT_dom"/>
</dbReference>
<evidence type="ECO:0000259" key="1">
    <source>
        <dbReference type="PROSITE" id="PS51186"/>
    </source>
</evidence>
<proteinExistence type="predicted"/>
<feature type="domain" description="N-acetyltransferase" evidence="1">
    <location>
        <begin position="97"/>
        <end position="225"/>
    </location>
</feature>
<sequence length="225" mass="23749">MRDLAQCSIDGFAETLACLGRTGVRGAAEHRTPGVVGAHVPWARDNHWIDAAVAAPGAELVEPPHCVWSTAVPAGRTELAELAMPCMGLVLAGWEAPAHAPLDAPALDVLGTLNDRAYGQRDRLAPLIGALADPRLRTHGLRVDGEWACVALTLRVDDDVSVQYVATEARFRRRGLAAQVVAGALVQAREAGARTATLQASPDGRGVYERLGFRTVATLVATVTP</sequence>
<organism evidence="2 3">
    <name type="scientific">Solirubrobacter pauli</name>
    <dbReference type="NCBI Taxonomy" id="166793"/>
    <lineage>
        <taxon>Bacteria</taxon>
        <taxon>Bacillati</taxon>
        <taxon>Actinomycetota</taxon>
        <taxon>Thermoleophilia</taxon>
        <taxon>Solirubrobacterales</taxon>
        <taxon>Solirubrobacteraceae</taxon>
        <taxon>Solirubrobacter</taxon>
    </lineage>
</organism>
<dbReference type="OrthoDB" id="5243104at2"/>
<keyword evidence="3" id="KW-1185">Reference proteome</keyword>
<reference evidence="2 3" key="1">
    <citation type="submission" date="2018-10" db="EMBL/GenBank/DDBJ databases">
        <title>Genomic Encyclopedia of Archaeal and Bacterial Type Strains, Phase II (KMG-II): from individual species to whole genera.</title>
        <authorList>
            <person name="Goeker M."/>
        </authorList>
    </citation>
    <scope>NUCLEOTIDE SEQUENCE [LARGE SCALE GENOMIC DNA]</scope>
    <source>
        <strain evidence="2 3">DSM 14954</strain>
    </source>
</reference>
<protein>
    <submittedName>
        <fullName evidence="2">Acetyltransferase (GNAT) family protein</fullName>
    </submittedName>
</protein>
<dbReference type="GO" id="GO:0016747">
    <property type="term" value="F:acyltransferase activity, transferring groups other than amino-acyl groups"/>
    <property type="evidence" value="ECO:0007669"/>
    <property type="project" value="InterPro"/>
</dbReference>
<name>A0A660L0A2_9ACTN</name>
<dbReference type="PROSITE" id="PS51186">
    <property type="entry name" value="GNAT"/>
    <property type="match status" value="1"/>
</dbReference>
<dbReference type="Pfam" id="PF13673">
    <property type="entry name" value="Acetyltransf_10"/>
    <property type="match status" value="1"/>
</dbReference>
<evidence type="ECO:0000313" key="2">
    <source>
        <dbReference type="EMBL" id="RKQ86312.1"/>
    </source>
</evidence>
<dbReference type="EMBL" id="RBIL01000002">
    <property type="protein sequence ID" value="RKQ86312.1"/>
    <property type="molecule type" value="Genomic_DNA"/>
</dbReference>
<dbReference type="Proteomes" id="UP000278962">
    <property type="component" value="Unassembled WGS sequence"/>
</dbReference>
<dbReference type="Gene3D" id="3.40.630.30">
    <property type="match status" value="1"/>
</dbReference>
<dbReference type="InterPro" id="IPR016181">
    <property type="entry name" value="Acyl_CoA_acyltransferase"/>
</dbReference>
<evidence type="ECO:0000313" key="3">
    <source>
        <dbReference type="Proteomes" id="UP000278962"/>
    </source>
</evidence>
<dbReference type="SUPFAM" id="SSF55729">
    <property type="entry name" value="Acyl-CoA N-acyltransferases (Nat)"/>
    <property type="match status" value="1"/>
</dbReference>